<dbReference type="AlphaFoldDB" id="A0A0D2BYA5"/>
<dbReference type="EMBL" id="KN847495">
    <property type="protein sequence ID" value="KIW16299.1"/>
    <property type="molecule type" value="Genomic_DNA"/>
</dbReference>
<protein>
    <recommendedName>
        <fullName evidence="2">3-oxoacyl-[acyl-carrier-protein] reductase</fullName>
        <ecNumber evidence="2">1.1.1.100</ecNumber>
    </recommendedName>
</protein>
<dbReference type="HOGENOM" id="CLU_010194_2_19_1"/>
<comment type="catalytic activity">
    <reaction evidence="3">
        <text>a (3R)-hydroxyacyl-[ACP] + NADP(+) = a 3-oxoacyl-[ACP] + NADPH + H(+)</text>
        <dbReference type="Rhea" id="RHEA:17397"/>
        <dbReference type="Rhea" id="RHEA-COMP:9916"/>
        <dbReference type="Rhea" id="RHEA-COMP:9945"/>
        <dbReference type="ChEBI" id="CHEBI:15378"/>
        <dbReference type="ChEBI" id="CHEBI:57783"/>
        <dbReference type="ChEBI" id="CHEBI:58349"/>
        <dbReference type="ChEBI" id="CHEBI:78776"/>
        <dbReference type="ChEBI" id="CHEBI:78827"/>
        <dbReference type="EC" id="1.1.1.100"/>
    </reaction>
</comment>
<accession>A0A0D2BYA5</accession>
<evidence type="ECO:0000256" key="1">
    <source>
        <dbReference type="ARBA" id="ARBA00006484"/>
    </source>
</evidence>
<dbReference type="Gene3D" id="3.40.50.720">
    <property type="entry name" value="NAD(P)-binding Rossmann-like Domain"/>
    <property type="match status" value="1"/>
</dbReference>
<organism evidence="4 5">
    <name type="scientific">Exophiala spinifera</name>
    <dbReference type="NCBI Taxonomy" id="91928"/>
    <lineage>
        <taxon>Eukaryota</taxon>
        <taxon>Fungi</taxon>
        <taxon>Dikarya</taxon>
        <taxon>Ascomycota</taxon>
        <taxon>Pezizomycotina</taxon>
        <taxon>Eurotiomycetes</taxon>
        <taxon>Chaetothyriomycetidae</taxon>
        <taxon>Chaetothyriales</taxon>
        <taxon>Herpotrichiellaceae</taxon>
        <taxon>Exophiala</taxon>
    </lineage>
</organism>
<evidence type="ECO:0000256" key="2">
    <source>
        <dbReference type="ARBA" id="ARBA00012948"/>
    </source>
</evidence>
<dbReference type="Proteomes" id="UP000053328">
    <property type="component" value="Unassembled WGS sequence"/>
</dbReference>
<comment type="similarity">
    <text evidence="1">Belongs to the short-chain dehydrogenases/reductases (SDR) family.</text>
</comment>
<reference evidence="4 5" key="1">
    <citation type="submission" date="2015-01" db="EMBL/GenBank/DDBJ databases">
        <title>The Genome Sequence of Exophiala spinifera CBS89968.</title>
        <authorList>
            <consortium name="The Broad Institute Genomics Platform"/>
            <person name="Cuomo C."/>
            <person name="de Hoog S."/>
            <person name="Gorbushina A."/>
            <person name="Stielow B."/>
            <person name="Teixiera M."/>
            <person name="Abouelleil A."/>
            <person name="Chapman S.B."/>
            <person name="Priest M."/>
            <person name="Young S.K."/>
            <person name="Wortman J."/>
            <person name="Nusbaum C."/>
            <person name="Birren B."/>
        </authorList>
    </citation>
    <scope>NUCLEOTIDE SEQUENCE [LARGE SCALE GENOMIC DNA]</scope>
    <source>
        <strain evidence="4 5">CBS 89968</strain>
    </source>
</reference>
<dbReference type="GO" id="GO:0004316">
    <property type="term" value="F:3-oxoacyl-[acyl-carrier-protein] reductase (NADPH) activity"/>
    <property type="evidence" value="ECO:0007669"/>
    <property type="project" value="UniProtKB-EC"/>
</dbReference>
<dbReference type="InterPro" id="IPR002347">
    <property type="entry name" value="SDR_fam"/>
</dbReference>
<dbReference type="VEuPathDB" id="FungiDB:PV08_06350"/>
<dbReference type="RefSeq" id="XP_016236515.1">
    <property type="nucleotide sequence ID" value="XM_016380688.1"/>
</dbReference>
<evidence type="ECO:0000313" key="5">
    <source>
        <dbReference type="Proteomes" id="UP000053328"/>
    </source>
</evidence>
<dbReference type="OrthoDB" id="37659at2759"/>
<dbReference type="SUPFAM" id="SSF51735">
    <property type="entry name" value="NAD(P)-binding Rossmann-fold domains"/>
    <property type="match status" value="1"/>
</dbReference>
<dbReference type="PANTHER" id="PTHR42879">
    <property type="entry name" value="3-OXOACYL-(ACYL-CARRIER-PROTEIN) REDUCTASE"/>
    <property type="match status" value="1"/>
</dbReference>
<dbReference type="GeneID" id="27333433"/>
<gene>
    <name evidence="4" type="ORF">PV08_06350</name>
</gene>
<name>A0A0D2BYA5_9EURO</name>
<evidence type="ECO:0000256" key="3">
    <source>
        <dbReference type="ARBA" id="ARBA00048508"/>
    </source>
</evidence>
<dbReference type="EC" id="1.1.1.100" evidence="2"/>
<dbReference type="InterPro" id="IPR036291">
    <property type="entry name" value="NAD(P)-bd_dom_sf"/>
</dbReference>
<dbReference type="Pfam" id="PF00106">
    <property type="entry name" value="adh_short"/>
    <property type="match status" value="1"/>
</dbReference>
<proteinExistence type="inferred from homology"/>
<dbReference type="InterPro" id="IPR050259">
    <property type="entry name" value="SDR"/>
</dbReference>
<dbReference type="STRING" id="91928.A0A0D2BYA5"/>
<keyword evidence="5" id="KW-1185">Reference proteome</keyword>
<sequence>MPYDLKGRRVLVCAGSRGLGALICEKFAAEGCHVMVNYHSREDRAREVVEKVRACGVQAFAIHGQSHSPLSIVIQDAELPEDNDRLVRETVEKLGGLDIIIANAGWTKFSDWKDLHALSHDEWNKVNRPSSPSTLSCRAVPPTPYPTRYVDC</sequence>
<evidence type="ECO:0000313" key="4">
    <source>
        <dbReference type="EMBL" id="KIW16299.1"/>
    </source>
</evidence>